<feature type="region of interest" description="Disordered" evidence="1">
    <location>
        <begin position="1"/>
        <end position="40"/>
    </location>
</feature>
<feature type="region of interest" description="Disordered" evidence="1">
    <location>
        <begin position="701"/>
        <end position="749"/>
    </location>
</feature>
<dbReference type="VEuPathDB" id="ToxoDB:cyc_03501"/>
<proteinExistence type="predicted"/>
<dbReference type="InParanoid" id="A0A1D3CRS8"/>
<feature type="compositionally biased region" description="Basic residues" evidence="1">
    <location>
        <begin position="69"/>
        <end position="80"/>
    </location>
</feature>
<feature type="compositionally biased region" description="Polar residues" evidence="1">
    <location>
        <begin position="276"/>
        <end position="305"/>
    </location>
</feature>
<dbReference type="AlphaFoldDB" id="A0A1D3CRS8"/>
<evidence type="ECO:0000313" key="2">
    <source>
        <dbReference type="EMBL" id="OEH73903.1"/>
    </source>
</evidence>
<dbReference type="Proteomes" id="UP000095192">
    <property type="component" value="Unassembled WGS sequence"/>
</dbReference>
<evidence type="ECO:0000313" key="3">
    <source>
        <dbReference type="Proteomes" id="UP000095192"/>
    </source>
</evidence>
<feature type="compositionally biased region" description="Basic and acidic residues" evidence="1">
    <location>
        <begin position="610"/>
        <end position="644"/>
    </location>
</feature>
<feature type="compositionally biased region" description="Low complexity" evidence="1">
    <location>
        <begin position="152"/>
        <end position="163"/>
    </location>
</feature>
<feature type="region of interest" description="Disordered" evidence="1">
    <location>
        <begin position="588"/>
        <end position="675"/>
    </location>
</feature>
<dbReference type="EMBL" id="JROU02002205">
    <property type="protein sequence ID" value="OEH73903.1"/>
    <property type="molecule type" value="Genomic_DNA"/>
</dbReference>
<sequence>MKTYSGSALLRSALTTLPRMKPGGGEAKGTGNSSSGDKTRWWLRNKQYSKYRKKTEGGSGEGAFTSTAKSRRFFSLRRRPAATQEGLSTVGDCGKRETEEGSAGNSHKVKRIFFSWTTKQTDLSPKALKQKQPRGRKLASLSRQRRKEKQLEGQQQDQNTQQLQREKQRLLRRILGSSKAKNTRQQGQQEQQKQVEAQPKRRLFSRKRHTDKGTITGELHQASEVQRQPEELQAYKHNAKLGFFSWTSRRNRTLKTMQQQKRWQWQKQLLPWRRTIGSQQQSEAPESERPLQQQVEAARTGTQRSKPLHTLHIIQRSRNTNPLGQQETLPCIQTHEVLQQCELQREEQKHDLQEYKQQEHNQQEQQEKQVPARAHQCTPHSDATNDSVSAMAPAQQTQQQQETGALKVDARHNTLTSGKKSSPRAIDSHRRRHHKKSHRPVPKETQPPYGDKALQQQLQESLEEDKKREALHAPQHGDDEGRYEHGKKEQHPESRRSSKRKKKEEKALKSLKRLNAQRAKKQRWPRHLADHELDQAMQAQEESEELQENQCEASQSAEHDNELQVLHMSQLLLPVTLEREQQLLPCGMSSHAHPSCSTPCEPPHASGAAGERDEAEARQAKAVEDPRRAPLSEHGATPHEKGDQRAQQQALHRVERVGSASAVSTPQEDDIGEATPTEHHRGLLHHLRRPHKRYSSPFASLPAQQRAAELPTSEEQQQLPPRMSYSLPNPTQSERRARGRKAPRGEFELPIRTVRSHGNALYKDQEKEKKQHLQQHPRQLEAQLEEQSISLTPQARCDISRVLQSFVAIGASFMVALRALLQAATTSRNNYPSGTHT</sequence>
<feature type="region of interest" description="Disordered" evidence="1">
    <location>
        <begin position="276"/>
        <end position="310"/>
    </location>
</feature>
<organism evidence="2 3">
    <name type="scientific">Cyclospora cayetanensis</name>
    <dbReference type="NCBI Taxonomy" id="88456"/>
    <lineage>
        <taxon>Eukaryota</taxon>
        <taxon>Sar</taxon>
        <taxon>Alveolata</taxon>
        <taxon>Apicomplexa</taxon>
        <taxon>Conoidasida</taxon>
        <taxon>Coccidia</taxon>
        <taxon>Eucoccidiorida</taxon>
        <taxon>Eimeriorina</taxon>
        <taxon>Eimeriidae</taxon>
        <taxon>Cyclospora</taxon>
    </lineage>
</organism>
<protein>
    <submittedName>
        <fullName evidence="2">Uncharacterized protein</fullName>
    </submittedName>
</protein>
<feature type="compositionally biased region" description="Basic residues" evidence="1">
    <location>
        <begin position="429"/>
        <end position="440"/>
    </location>
</feature>
<name>A0A1D3CRS8_9EIME</name>
<comment type="caution">
    <text evidence="2">The sequence shown here is derived from an EMBL/GenBank/DDBJ whole genome shotgun (WGS) entry which is preliminary data.</text>
</comment>
<feature type="region of interest" description="Disordered" evidence="1">
    <location>
        <begin position="350"/>
        <end position="558"/>
    </location>
</feature>
<feature type="compositionally biased region" description="Basic and acidic residues" evidence="1">
    <location>
        <begin position="350"/>
        <end position="367"/>
    </location>
</feature>
<feature type="region of interest" description="Disordered" evidence="1">
    <location>
        <begin position="52"/>
        <end position="107"/>
    </location>
</feature>
<feature type="compositionally biased region" description="Basic residues" evidence="1">
    <location>
        <begin position="128"/>
        <end position="148"/>
    </location>
</feature>
<keyword evidence="3" id="KW-1185">Reference proteome</keyword>
<feature type="compositionally biased region" description="Polar residues" evidence="1">
    <location>
        <begin position="378"/>
        <end position="388"/>
    </location>
</feature>
<accession>A0A1D3CRS8</accession>
<feature type="region of interest" description="Disordered" evidence="1">
    <location>
        <begin position="123"/>
        <end position="228"/>
    </location>
</feature>
<evidence type="ECO:0000256" key="1">
    <source>
        <dbReference type="SAM" id="MobiDB-lite"/>
    </source>
</evidence>
<reference evidence="2 3" key="1">
    <citation type="journal article" date="2016" name="BMC Genomics">
        <title>Comparative genomics reveals Cyclospora cayetanensis possesses coccidia-like metabolism and invasion components but unique surface antigens.</title>
        <authorList>
            <person name="Liu S."/>
            <person name="Wang L."/>
            <person name="Zheng H."/>
            <person name="Xu Z."/>
            <person name="Roellig D.M."/>
            <person name="Li N."/>
            <person name="Frace M.A."/>
            <person name="Tang K."/>
            <person name="Arrowood M.J."/>
            <person name="Moss D.M."/>
            <person name="Zhang L."/>
            <person name="Feng Y."/>
            <person name="Xiao L."/>
        </authorList>
    </citation>
    <scope>NUCLEOTIDE SEQUENCE [LARGE SCALE GENOMIC DNA]</scope>
    <source>
        <strain evidence="2 3">CHN_HEN01</strain>
    </source>
</reference>
<gene>
    <name evidence="2" type="ORF">cyc_03501</name>
</gene>
<feature type="compositionally biased region" description="Basic and acidic residues" evidence="1">
    <location>
        <begin position="464"/>
        <end position="496"/>
    </location>
</feature>
<feature type="compositionally biased region" description="Low complexity" evidence="1">
    <location>
        <begin position="185"/>
        <end position="197"/>
    </location>
</feature>
<feature type="compositionally biased region" description="Basic residues" evidence="1">
    <location>
        <begin position="200"/>
        <end position="210"/>
    </location>
</feature>